<name>A0A7W4VP70_9HYPH</name>
<dbReference type="Proteomes" id="UP000532010">
    <property type="component" value="Unassembled WGS sequence"/>
</dbReference>
<gene>
    <name evidence="2" type="ORF">FHR70_003767</name>
</gene>
<comment type="caution">
    <text evidence="2">The sequence shown here is derived from an EMBL/GenBank/DDBJ whole genome shotgun (WGS) entry which is preliminary data.</text>
</comment>
<feature type="compositionally biased region" description="Basic and acidic residues" evidence="1">
    <location>
        <begin position="212"/>
        <end position="235"/>
    </location>
</feature>
<evidence type="ECO:0000313" key="3">
    <source>
        <dbReference type="Proteomes" id="UP000532010"/>
    </source>
</evidence>
<dbReference type="EMBL" id="JACHWB010000005">
    <property type="protein sequence ID" value="MBB3020681.1"/>
    <property type="molecule type" value="Genomic_DNA"/>
</dbReference>
<evidence type="ECO:0000313" key="2">
    <source>
        <dbReference type="EMBL" id="MBB3020681.1"/>
    </source>
</evidence>
<organism evidence="2 3">
    <name type="scientific">Microvirga lupini</name>
    <dbReference type="NCBI Taxonomy" id="420324"/>
    <lineage>
        <taxon>Bacteria</taxon>
        <taxon>Pseudomonadati</taxon>
        <taxon>Pseudomonadota</taxon>
        <taxon>Alphaproteobacteria</taxon>
        <taxon>Hyphomicrobiales</taxon>
        <taxon>Methylobacteriaceae</taxon>
        <taxon>Microvirga</taxon>
    </lineage>
</organism>
<sequence>MASKAIATVEPIPPLRPEAPDLASLPSWAMTLNQTCMDLRKNDAYRIGSHGRKVVTLPASSMPNPTQRAYIERRVAELELMPQPGPVKEIDATIGALMLRYMTARQDDEMVRARVEGYRIVLRDFPGWAVREAYARWLKGEIGREHDASFPPPERVLYEAAKNLTMAANGQRVGLQLVLDAEGYQPLTDAEMAERRERLAALTRNIVNTASPEDRGPGSLRRRPECPEEIARKDQILTNPGKGILAGLHEMQEAENAAAE</sequence>
<accession>A0A7W4VP70</accession>
<keyword evidence="3" id="KW-1185">Reference proteome</keyword>
<feature type="region of interest" description="Disordered" evidence="1">
    <location>
        <begin position="206"/>
        <end position="244"/>
    </location>
</feature>
<evidence type="ECO:0000256" key="1">
    <source>
        <dbReference type="SAM" id="MobiDB-lite"/>
    </source>
</evidence>
<protein>
    <submittedName>
        <fullName evidence="2">Uncharacterized protein</fullName>
    </submittedName>
</protein>
<proteinExistence type="predicted"/>
<reference evidence="2 3" key="1">
    <citation type="submission" date="2020-08" db="EMBL/GenBank/DDBJ databases">
        <title>The Agave Microbiome: Exploring the role of microbial communities in plant adaptations to desert environments.</title>
        <authorList>
            <person name="Partida-Martinez L.P."/>
        </authorList>
    </citation>
    <scope>NUCLEOTIDE SEQUENCE [LARGE SCALE GENOMIC DNA]</scope>
    <source>
        <strain evidence="2 3">AT3.9</strain>
    </source>
</reference>
<dbReference type="RefSeq" id="WP_183452900.1">
    <property type="nucleotide sequence ID" value="NZ_JACHWB010000005.1"/>
</dbReference>
<feature type="region of interest" description="Disordered" evidence="1">
    <location>
        <begin position="1"/>
        <end position="20"/>
    </location>
</feature>
<dbReference type="AlphaFoldDB" id="A0A7W4VP70"/>